<dbReference type="InterPro" id="IPR026350">
    <property type="entry name" value="GxxExxY"/>
</dbReference>
<accession>A0A2S6NGG7</accession>
<sequence>MTGRIIGLAIDVHRVLGPGLLESVYAACLCRDLKRAGIGFQRQVAIPVTYRGEVLPLAFRADVVVENTVILEIRAAAAITAEHEAQVLTYLRLSHLPIGLLMNFHALRLVDGLRRFVA</sequence>
<evidence type="ECO:0000313" key="2">
    <source>
        <dbReference type="Proteomes" id="UP000239724"/>
    </source>
</evidence>
<dbReference type="Pfam" id="PF13366">
    <property type="entry name" value="PDDEXK_3"/>
    <property type="match status" value="1"/>
</dbReference>
<reference evidence="1 2" key="1">
    <citation type="journal article" date="2018" name="Arch. Microbiol.">
        <title>New insights into the metabolic potential of the phototrophic purple bacterium Rhodopila globiformis DSM 161(T) from its draft genome sequence and evidence for a vanadium-dependent nitrogenase.</title>
        <authorList>
            <person name="Imhoff J.F."/>
            <person name="Rahn T."/>
            <person name="Kunzel S."/>
            <person name="Neulinger S.C."/>
        </authorList>
    </citation>
    <scope>NUCLEOTIDE SEQUENCE [LARGE SCALE GENOMIC DNA]</scope>
    <source>
        <strain evidence="1 2">DSM 161</strain>
    </source>
</reference>
<comment type="caution">
    <text evidence="1">The sequence shown here is derived from an EMBL/GenBank/DDBJ whole genome shotgun (WGS) entry which is preliminary data.</text>
</comment>
<name>A0A2S6NGG7_RHOGL</name>
<proteinExistence type="predicted"/>
<dbReference type="OrthoDB" id="7172915at2"/>
<dbReference type="EMBL" id="NHRY01000139">
    <property type="protein sequence ID" value="PPQ33697.1"/>
    <property type="molecule type" value="Genomic_DNA"/>
</dbReference>
<dbReference type="NCBIfam" id="TIGR04256">
    <property type="entry name" value="GxxExxY"/>
    <property type="match status" value="1"/>
</dbReference>
<dbReference type="RefSeq" id="WP_104519383.1">
    <property type="nucleotide sequence ID" value="NZ_NHRY01000139.1"/>
</dbReference>
<gene>
    <name evidence="1" type="ORF">CCS01_13575</name>
</gene>
<dbReference type="Proteomes" id="UP000239724">
    <property type="component" value="Unassembled WGS sequence"/>
</dbReference>
<protein>
    <recommendedName>
        <fullName evidence="3">GxxExxY protein</fullName>
    </recommendedName>
</protein>
<evidence type="ECO:0000313" key="1">
    <source>
        <dbReference type="EMBL" id="PPQ33697.1"/>
    </source>
</evidence>
<evidence type="ECO:0008006" key="3">
    <source>
        <dbReference type="Google" id="ProtNLM"/>
    </source>
</evidence>
<dbReference type="AlphaFoldDB" id="A0A2S6NGG7"/>
<keyword evidence="2" id="KW-1185">Reference proteome</keyword>
<organism evidence="1 2">
    <name type="scientific">Rhodopila globiformis</name>
    <name type="common">Rhodopseudomonas globiformis</name>
    <dbReference type="NCBI Taxonomy" id="1071"/>
    <lineage>
        <taxon>Bacteria</taxon>
        <taxon>Pseudomonadati</taxon>
        <taxon>Pseudomonadota</taxon>
        <taxon>Alphaproteobacteria</taxon>
        <taxon>Acetobacterales</taxon>
        <taxon>Acetobacteraceae</taxon>
        <taxon>Rhodopila</taxon>
    </lineage>
</organism>